<dbReference type="InterPro" id="IPR000683">
    <property type="entry name" value="Gfo/Idh/MocA-like_OxRdtase_N"/>
</dbReference>
<dbReference type="Gene3D" id="3.30.360.10">
    <property type="entry name" value="Dihydrodipicolinate Reductase, domain 2"/>
    <property type="match status" value="1"/>
</dbReference>
<proteinExistence type="predicted"/>
<dbReference type="EMBL" id="FZOU01000006">
    <property type="protein sequence ID" value="SNT27225.1"/>
    <property type="molecule type" value="Genomic_DNA"/>
</dbReference>
<organism evidence="5 6">
    <name type="scientific">Granulicella rosea</name>
    <dbReference type="NCBI Taxonomy" id="474952"/>
    <lineage>
        <taxon>Bacteria</taxon>
        <taxon>Pseudomonadati</taxon>
        <taxon>Acidobacteriota</taxon>
        <taxon>Terriglobia</taxon>
        <taxon>Terriglobales</taxon>
        <taxon>Acidobacteriaceae</taxon>
        <taxon>Granulicella</taxon>
    </lineage>
</organism>
<name>A0A239LAC6_9BACT</name>
<dbReference type="InterPro" id="IPR008354">
    <property type="entry name" value="Glc-Fru_OxRdtase_bac"/>
</dbReference>
<dbReference type="GO" id="GO:0016491">
    <property type="term" value="F:oxidoreductase activity"/>
    <property type="evidence" value="ECO:0007669"/>
    <property type="project" value="UniProtKB-KW"/>
</dbReference>
<evidence type="ECO:0000313" key="6">
    <source>
        <dbReference type="Proteomes" id="UP000198356"/>
    </source>
</evidence>
<dbReference type="GO" id="GO:0000166">
    <property type="term" value="F:nucleotide binding"/>
    <property type="evidence" value="ECO:0007669"/>
    <property type="project" value="InterPro"/>
</dbReference>
<evidence type="ECO:0000259" key="3">
    <source>
        <dbReference type="Pfam" id="PF01408"/>
    </source>
</evidence>
<evidence type="ECO:0000313" key="5">
    <source>
        <dbReference type="EMBL" id="SNT27225.1"/>
    </source>
</evidence>
<dbReference type="PRINTS" id="PR01775">
    <property type="entry name" value="GLFROXRDTASE"/>
</dbReference>
<dbReference type="Pfam" id="PF01408">
    <property type="entry name" value="GFO_IDH_MocA"/>
    <property type="match status" value="1"/>
</dbReference>
<dbReference type="InterPro" id="IPR036291">
    <property type="entry name" value="NAD(P)-bd_dom_sf"/>
</dbReference>
<dbReference type="AlphaFoldDB" id="A0A239LAC6"/>
<dbReference type="InterPro" id="IPR050463">
    <property type="entry name" value="Gfo/Idh/MocA_oxidrdct_glycsds"/>
</dbReference>
<dbReference type="InterPro" id="IPR055170">
    <property type="entry name" value="GFO_IDH_MocA-like_dom"/>
</dbReference>
<feature type="domain" description="GFO/IDH/MocA-like oxidoreductase" evidence="4">
    <location>
        <begin position="144"/>
        <end position="265"/>
    </location>
</feature>
<dbReference type="PANTHER" id="PTHR43818:SF11">
    <property type="entry name" value="BCDNA.GH03377"/>
    <property type="match status" value="1"/>
</dbReference>
<protein>
    <submittedName>
        <fullName evidence="5">Predicted dehydrogenase</fullName>
    </submittedName>
</protein>
<evidence type="ECO:0000256" key="1">
    <source>
        <dbReference type="ARBA" id="ARBA00023002"/>
    </source>
</evidence>
<dbReference type="PANTHER" id="PTHR43818">
    <property type="entry name" value="BCDNA.GH03377"/>
    <property type="match status" value="1"/>
</dbReference>
<dbReference type="SUPFAM" id="SSF51735">
    <property type="entry name" value="NAD(P)-binding Rossmann-fold domains"/>
    <property type="match status" value="1"/>
</dbReference>
<feature type="region of interest" description="Disordered" evidence="2">
    <location>
        <begin position="355"/>
        <end position="379"/>
    </location>
</feature>
<dbReference type="Gene3D" id="3.40.50.720">
    <property type="entry name" value="NAD(P)-binding Rossmann-like Domain"/>
    <property type="match status" value="1"/>
</dbReference>
<reference evidence="5 6" key="1">
    <citation type="submission" date="2017-06" db="EMBL/GenBank/DDBJ databases">
        <authorList>
            <person name="Kim H.J."/>
            <person name="Triplett B.A."/>
        </authorList>
    </citation>
    <scope>NUCLEOTIDE SEQUENCE [LARGE SCALE GENOMIC DNA]</scope>
    <source>
        <strain evidence="5 6">DSM 18704</strain>
    </source>
</reference>
<feature type="domain" description="Gfo/Idh/MocA-like oxidoreductase N-terminal" evidence="3">
    <location>
        <begin position="12"/>
        <end position="134"/>
    </location>
</feature>
<dbReference type="Pfam" id="PF22725">
    <property type="entry name" value="GFO_IDH_MocA_C3"/>
    <property type="match status" value="1"/>
</dbReference>
<dbReference type="OrthoDB" id="9815825at2"/>
<keyword evidence="6" id="KW-1185">Reference proteome</keyword>
<dbReference type="SUPFAM" id="SSF55347">
    <property type="entry name" value="Glyceraldehyde-3-phosphate dehydrogenase-like, C-terminal domain"/>
    <property type="match status" value="1"/>
</dbReference>
<dbReference type="Proteomes" id="UP000198356">
    <property type="component" value="Unassembled WGS sequence"/>
</dbReference>
<dbReference type="RefSeq" id="WP_089409545.1">
    <property type="nucleotide sequence ID" value="NZ_FZOU01000006.1"/>
</dbReference>
<evidence type="ECO:0000259" key="4">
    <source>
        <dbReference type="Pfam" id="PF22725"/>
    </source>
</evidence>
<gene>
    <name evidence="5" type="ORF">SAMN05421770_106232</name>
</gene>
<evidence type="ECO:0000256" key="2">
    <source>
        <dbReference type="SAM" id="MobiDB-lite"/>
    </source>
</evidence>
<accession>A0A239LAC6</accession>
<sequence length="379" mass="41454">MATAKVVSGRKVRYAVVGLGWISQAEFMPGVAHTGNSEMVALVTGHEEKAEKLGELYGIARSCGYEELDALLASGEIDAVYLATPNFDHVEFAVKTLEAGVHLLIEKPMAVSVAECERIIAASRKTGAKLMVAYRLHFEPGTLRAIERVRAGEIGTVRMFNSTFSQPVSAQNHRAKNGFWAGPAPDMGPYPVNAVRNLFGAEPIEVFATGVCTDPERFRDSEGKPFDDTVAVTLKFEAERVASFVLSYNGGDVDDFRVVGSTGDLYSNPAYQVGSAIEHELTIRKKKSSESFRKTDHFGGELKYFSNCILNDIHPEPDGEEGLLDVRVIAAIEQALLTGTVQKLAPYYRKRRPMSSQVETLSPVTEPKLVRSHKPSEGQ</sequence>
<keyword evidence="1" id="KW-0560">Oxidoreductase</keyword>